<reference evidence="2" key="1">
    <citation type="submission" date="2015-04" db="UniProtKB">
        <authorList>
            <consortium name="EnsemblPlants"/>
        </authorList>
    </citation>
    <scope>IDENTIFICATION</scope>
</reference>
<proteinExistence type="predicted"/>
<reference evidence="2" key="2">
    <citation type="submission" date="2018-05" db="EMBL/GenBank/DDBJ databases">
        <title>OmerRS3 (Oryza meridionalis Reference Sequence Version 3).</title>
        <authorList>
            <person name="Zhang J."/>
            <person name="Kudrna D."/>
            <person name="Lee S."/>
            <person name="Talag J."/>
            <person name="Welchert J."/>
            <person name="Wing R.A."/>
        </authorList>
    </citation>
    <scope>NUCLEOTIDE SEQUENCE [LARGE SCALE GENOMIC DNA]</scope>
    <source>
        <strain evidence="2">cv. OR44</strain>
    </source>
</reference>
<organism evidence="2">
    <name type="scientific">Oryza meridionalis</name>
    <dbReference type="NCBI Taxonomy" id="40149"/>
    <lineage>
        <taxon>Eukaryota</taxon>
        <taxon>Viridiplantae</taxon>
        <taxon>Streptophyta</taxon>
        <taxon>Embryophyta</taxon>
        <taxon>Tracheophyta</taxon>
        <taxon>Spermatophyta</taxon>
        <taxon>Magnoliopsida</taxon>
        <taxon>Liliopsida</taxon>
        <taxon>Poales</taxon>
        <taxon>Poaceae</taxon>
        <taxon>BOP clade</taxon>
        <taxon>Oryzoideae</taxon>
        <taxon>Oryzeae</taxon>
        <taxon>Oryzinae</taxon>
        <taxon>Oryza</taxon>
    </lineage>
</organism>
<feature type="compositionally biased region" description="Polar residues" evidence="1">
    <location>
        <begin position="247"/>
        <end position="259"/>
    </location>
</feature>
<evidence type="ECO:0000256" key="1">
    <source>
        <dbReference type="SAM" id="MobiDB-lite"/>
    </source>
</evidence>
<feature type="region of interest" description="Disordered" evidence="1">
    <location>
        <begin position="47"/>
        <end position="97"/>
    </location>
</feature>
<accession>A0A0E0D4Q5</accession>
<dbReference type="HOGENOM" id="CLU_089777_0_0_1"/>
<name>A0A0E0D4Q5_9ORYZ</name>
<sequence>MSEHLALRSSVGSCSSALPPSYHHHRRLPPPQHPDPLNSVWIRRLHLLPNQPPPPPPPPPPPLPQHHHDAVSTDESRTPPPPPPPMGAPGFGPFRWSSRPLRGAPLAAWDAASPVRSGGGGTGPPMLSPFFRLPAPSPSPPVTDFGEFSPTMPLFEVGSSSGSGGFPGPSSRMIPGGSSSPFAMGVAAAAYPSHAVDMVPIRTLQDIHDRQQSVIPRNFAMRSPSSGSQHDGFSYWNMGRFRRNTTTSLVSPTGVTPSSFGKKRNADSSNFLPLKFRKMSGAT</sequence>
<feature type="compositionally biased region" description="Pro residues" evidence="1">
    <location>
        <begin position="78"/>
        <end position="87"/>
    </location>
</feature>
<dbReference type="STRING" id="40149.A0A0E0D4Q5"/>
<feature type="compositionally biased region" description="Basic and acidic residues" evidence="1">
    <location>
        <begin position="66"/>
        <end position="77"/>
    </location>
</feature>
<evidence type="ECO:0000313" key="2">
    <source>
        <dbReference type="EnsemblPlants" id="OMERI03G26310.1"/>
    </source>
</evidence>
<evidence type="ECO:0000313" key="3">
    <source>
        <dbReference type="Proteomes" id="UP000008021"/>
    </source>
</evidence>
<dbReference type="Proteomes" id="UP000008021">
    <property type="component" value="Chromosome 3"/>
</dbReference>
<dbReference type="Gramene" id="OMERI03G26310.1">
    <property type="protein sequence ID" value="OMERI03G26310.1"/>
    <property type="gene ID" value="OMERI03G26310"/>
</dbReference>
<protein>
    <submittedName>
        <fullName evidence="2">Uncharacterized protein</fullName>
    </submittedName>
</protein>
<feature type="compositionally biased region" description="Pro residues" evidence="1">
    <location>
        <begin position="50"/>
        <end position="64"/>
    </location>
</feature>
<dbReference type="AlphaFoldDB" id="A0A0E0D4Q5"/>
<feature type="region of interest" description="Disordered" evidence="1">
    <location>
        <begin position="247"/>
        <end position="268"/>
    </location>
</feature>
<dbReference type="EnsemblPlants" id="OMERI03G26310.1">
    <property type="protein sequence ID" value="OMERI03G26310.1"/>
    <property type="gene ID" value="OMERI03G26310"/>
</dbReference>
<dbReference type="eggNOG" id="ENOG502SBP4">
    <property type="taxonomic scope" value="Eukaryota"/>
</dbReference>
<keyword evidence="3" id="KW-1185">Reference proteome</keyword>